<protein>
    <submittedName>
        <fullName evidence="3">Lovastatin diketide synthase LovF</fullName>
    </submittedName>
</protein>
<evidence type="ECO:0000313" key="4">
    <source>
        <dbReference type="Proteomes" id="UP000236621"/>
    </source>
</evidence>
<dbReference type="InterPro" id="IPR029063">
    <property type="entry name" value="SAM-dependent_MTases_sf"/>
</dbReference>
<keyword evidence="1" id="KW-0808">Transferase</keyword>
<accession>A0A2K3Q4R7</accession>
<evidence type="ECO:0000259" key="2">
    <source>
        <dbReference type="PROSITE" id="PS50075"/>
    </source>
</evidence>
<dbReference type="Gene3D" id="1.10.1200.10">
    <property type="entry name" value="ACP-like"/>
    <property type="match status" value="1"/>
</dbReference>
<dbReference type="Proteomes" id="UP000236621">
    <property type="component" value="Unassembled WGS sequence"/>
</dbReference>
<gene>
    <name evidence="3" type="ORF">TCAP_07120</name>
</gene>
<dbReference type="InterPro" id="IPR036736">
    <property type="entry name" value="ACP-like_sf"/>
</dbReference>
<evidence type="ECO:0000256" key="1">
    <source>
        <dbReference type="ARBA" id="ARBA00022679"/>
    </source>
</evidence>
<name>A0A2K3Q4R7_9HYPO</name>
<proteinExistence type="predicted"/>
<dbReference type="PANTHER" id="PTHR45681:SF6">
    <property type="entry name" value="POLYKETIDE SYNTHASE 37"/>
    <property type="match status" value="1"/>
</dbReference>
<dbReference type="InterPro" id="IPR041068">
    <property type="entry name" value="HTH_51"/>
</dbReference>
<dbReference type="AlphaFoldDB" id="A0A2K3Q4R7"/>
<comment type="caution">
    <text evidence="3">The sequence shown here is derived from an EMBL/GenBank/DDBJ whole genome shotgun (WGS) entry which is preliminary data.</text>
</comment>
<dbReference type="InterPro" id="IPR013217">
    <property type="entry name" value="Methyltransf_12"/>
</dbReference>
<dbReference type="Pfam" id="PF00550">
    <property type="entry name" value="PP-binding"/>
    <property type="match status" value="1"/>
</dbReference>
<evidence type="ECO:0000313" key="3">
    <source>
        <dbReference type="EMBL" id="PNY22483.1"/>
    </source>
</evidence>
<dbReference type="GO" id="GO:0016740">
    <property type="term" value="F:transferase activity"/>
    <property type="evidence" value="ECO:0007669"/>
    <property type="project" value="UniProtKB-KW"/>
</dbReference>
<keyword evidence="4" id="KW-1185">Reference proteome</keyword>
<dbReference type="Gene3D" id="3.40.50.150">
    <property type="entry name" value="Vaccinia Virus protein VP39"/>
    <property type="match status" value="1"/>
</dbReference>
<dbReference type="PROSITE" id="PS50075">
    <property type="entry name" value="CARRIER"/>
    <property type="match status" value="1"/>
</dbReference>
<dbReference type="InterPro" id="IPR009081">
    <property type="entry name" value="PP-bd_ACP"/>
</dbReference>
<dbReference type="EMBL" id="NRSZ01001193">
    <property type="protein sequence ID" value="PNY22483.1"/>
    <property type="molecule type" value="Genomic_DNA"/>
</dbReference>
<dbReference type="SUPFAM" id="SSF47336">
    <property type="entry name" value="ACP-like"/>
    <property type="match status" value="1"/>
</dbReference>
<dbReference type="SUPFAM" id="SSF53335">
    <property type="entry name" value="S-adenosyl-L-methionine-dependent methyltransferases"/>
    <property type="match status" value="1"/>
</dbReference>
<sequence>MELLQAFRFAISSETGINFDHVGLNTPFADLGIDPLMAISILEIVQHGTGLEFPASLFRDCNNISEIQETLSYCANIHGSSKIFPAAARHCPCLAKPTNRRILTERIGHSLCSPHRPLVGEIFRECDHLVGQFAAETGVDDFWTNVYPAQRQLVLAYIVEAFARLGCVLDNEPPGTALSSPSGILAKHGRLVNALIDILTDGGLVERRSGDQVVRTSKPVDSTPSALLYERLIQSRPLHAKTHGLLNITGPCLAECLTGTADPIKLLFGRSTSRDLLEEFYTNAPMSVAASKHLSTLFRRVFSEAINGNECVEILEVGAGFGGTTKFVLDMLVDARIAFRYTFTDVSPSFFKAAKNRYASLPNLAGCIEYEVLDIEKTPPEKFLGRFHAVLSTNCIHATNDLTVSSTNVRKLLRDGGFFALVEFTTRLYWLDLVFGLLEGWWLFKDGREHCIVDGSYWKASLEAAGFNNVLWSGTIVDGKLPNPQVIVACTE</sequence>
<dbReference type="CDD" id="cd02440">
    <property type="entry name" value="AdoMet_MTases"/>
    <property type="match status" value="1"/>
</dbReference>
<reference evidence="3 4" key="1">
    <citation type="submission" date="2017-08" db="EMBL/GenBank/DDBJ databases">
        <title>Harnessing the power of phylogenomics to disentangle the directionality and signatures of interkingdom host jumping in the parasitic fungal genus Tolypocladium.</title>
        <authorList>
            <person name="Quandt C.A."/>
            <person name="Patterson W."/>
            <person name="Spatafora J.W."/>
        </authorList>
    </citation>
    <scope>NUCLEOTIDE SEQUENCE [LARGE SCALE GENOMIC DNA]</scope>
    <source>
        <strain evidence="3 4">CBS 113982</strain>
    </source>
</reference>
<dbReference type="STRING" id="45235.A0A2K3Q4R7"/>
<dbReference type="Pfam" id="PF18558">
    <property type="entry name" value="HTH_51"/>
    <property type="match status" value="1"/>
</dbReference>
<feature type="domain" description="Carrier" evidence="2">
    <location>
        <begin position="1"/>
        <end position="78"/>
    </location>
</feature>
<dbReference type="PANTHER" id="PTHR45681">
    <property type="entry name" value="POLYKETIDE SYNTHASE 44-RELATED"/>
    <property type="match status" value="1"/>
</dbReference>
<dbReference type="OrthoDB" id="329835at2759"/>
<dbReference type="Pfam" id="PF08242">
    <property type="entry name" value="Methyltransf_12"/>
    <property type="match status" value="1"/>
</dbReference>
<organism evidence="3 4">
    <name type="scientific">Tolypocladium capitatum</name>
    <dbReference type="NCBI Taxonomy" id="45235"/>
    <lineage>
        <taxon>Eukaryota</taxon>
        <taxon>Fungi</taxon>
        <taxon>Dikarya</taxon>
        <taxon>Ascomycota</taxon>
        <taxon>Pezizomycotina</taxon>
        <taxon>Sordariomycetes</taxon>
        <taxon>Hypocreomycetidae</taxon>
        <taxon>Hypocreales</taxon>
        <taxon>Ophiocordycipitaceae</taxon>
        <taxon>Tolypocladium</taxon>
    </lineage>
</organism>
<dbReference type="InterPro" id="IPR050444">
    <property type="entry name" value="Polyketide_Synthase"/>
</dbReference>